<reference evidence="1 2" key="1">
    <citation type="journal article" date="2015" name="Genome Biol. Evol.">
        <title>The genome of winter moth (Operophtera brumata) provides a genomic perspective on sexual dimorphism and phenology.</title>
        <authorList>
            <person name="Derks M.F."/>
            <person name="Smit S."/>
            <person name="Salis L."/>
            <person name="Schijlen E."/>
            <person name="Bossers A."/>
            <person name="Mateman C."/>
            <person name="Pijl A.S."/>
            <person name="de Ridder D."/>
            <person name="Groenen M.A."/>
            <person name="Visser M.E."/>
            <person name="Megens H.J."/>
        </authorList>
    </citation>
    <scope>NUCLEOTIDE SEQUENCE [LARGE SCALE GENOMIC DNA]</scope>
    <source>
        <strain evidence="1">WM2013NL</strain>
        <tissue evidence="1">Head and thorax</tissue>
    </source>
</reference>
<evidence type="ECO:0000313" key="2">
    <source>
        <dbReference type="Proteomes" id="UP000037510"/>
    </source>
</evidence>
<comment type="caution">
    <text evidence="1">The sequence shown here is derived from an EMBL/GenBank/DDBJ whole genome shotgun (WGS) entry which is preliminary data.</text>
</comment>
<organism evidence="1 2">
    <name type="scientific">Operophtera brumata</name>
    <name type="common">Winter moth</name>
    <name type="synonym">Phalaena brumata</name>
    <dbReference type="NCBI Taxonomy" id="104452"/>
    <lineage>
        <taxon>Eukaryota</taxon>
        <taxon>Metazoa</taxon>
        <taxon>Ecdysozoa</taxon>
        <taxon>Arthropoda</taxon>
        <taxon>Hexapoda</taxon>
        <taxon>Insecta</taxon>
        <taxon>Pterygota</taxon>
        <taxon>Neoptera</taxon>
        <taxon>Endopterygota</taxon>
        <taxon>Lepidoptera</taxon>
        <taxon>Glossata</taxon>
        <taxon>Ditrysia</taxon>
        <taxon>Geometroidea</taxon>
        <taxon>Geometridae</taxon>
        <taxon>Larentiinae</taxon>
        <taxon>Operophtera</taxon>
    </lineage>
</organism>
<accession>A0A0L7LDI8</accession>
<dbReference type="AlphaFoldDB" id="A0A0L7LDI8"/>
<dbReference type="Gene3D" id="3.30.1330.30">
    <property type="match status" value="1"/>
</dbReference>
<proteinExistence type="predicted"/>
<keyword evidence="2" id="KW-1185">Reference proteome</keyword>
<dbReference type="InterPro" id="IPR029064">
    <property type="entry name" value="Ribosomal_eL30-like_sf"/>
</dbReference>
<dbReference type="EMBL" id="JTDY01001542">
    <property type="protein sequence ID" value="KOB73593.1"/>
    <property type="molecule type" value="Genomic_DNA"/>
</dbReference>
<dbReference type="SUPFAM" id="SSF55315">
    <property type="entry name" value="L30e-like"/>
    <property type="match status" value="1"/>
</dbReference>
<keyword evidence="1" id="KW-0808">Transferase</keyword>
<gene>
    <name evidence="1" type="ORF">OBRU01_10578</name>
</gene>
<dbReference type="GO" id="GO:0016740">
    <property type="term" value="F:transferase activity"/>
    <property type="evidence" value="ECO:0007669"/>
    <property type="project" value="UniProtKB-KW"/>
</dbReference>
<name>A0A0L7LDI8_OPEBR</name>
<protein>
    <submittedName>
        <fullName evidence="1">Putative N-acetyltransferase YedL</fullName>
    </submittedName>
</protein>
<sequence length="390" mass="43357">MEAATLAKKKNTISKGKVKKSLRNVLCRPDPVFCLTLIDIDTGLHTLALLESLTLIDIDTGLHTLALLESLTLIDIDTGLHTLALLESLTLIDTGLHTLALLESLTLIDIDTGLHTLALLESLTLIDIDLHTLALLESLTLIDIDTGLHTLALPEVSDEHGKILKTALEKYKVDIPEFKKPHWKEIKSIPKDDRPKPPKMPRVNGLLFGITEVTAAVQNNQCSATIIESSINPRTIVIPLIEQCKSAEVSTLCLNGLKGLTAAYFGIPTSCLGIKCDFIEMKDKICELVKYYRPPHPMNITKDSGLSMEVDENKDSVESASIMPCPYLYRTSKRTRVFNPSLIEPKFKKAFVGQDFIEFSDKPEQKTDSKAYMSMILKKISNNQNRVKRK</sequence>
<evidence type="ECO:0000313" key="1">
    <source>
        <dbReference type="EMBL" id="KOB73593.1"/>
    </source>
</evidence>
<dbReference type="Proteomes" id="UP000037510">
    <property type="component" value="Unassembled WGS sequence"/>
</dbReference>